<reference evidence="2 3" key="1">
    <citation type="submission" date="2021-06" db="EMBL/GenBank/DDBJ databases">
        <title>Caerostris darwini draft genome.</title>
        <authorList>
            <person name="Kono N."/>
            <person name="Arakawa K."/>
        </authorList>
    </citation>
    <scope>NUCLEOTIDE SEQUENCE [LARGE SCALE GENOMIC DNA]</scope>
</reference>
<gene>
    <name evidence="2" type="ORF">CDAR_467751</name>
</gene>
<comment type="caution">
    <text evidence="2">The sequence shown here is derived from an EMBL/GenBank/DDBJ whole genome shotgun (WGS) entry which is preliminary data.</text>
</comment>
<feature type="region of interest" description="Disordered" evidence="1">
    <location>
        <begin position="69"/>
        <end position="115"/>
    </location>
</feature>
<sequence length="115" mass="13225">MEDPPGHSSTPKRGSRDIQTYFRELEPLGAEALLRLKNLPSWKARQVHLRKRIDIFNDSWTEKSFKTRAHTHTHSGIPNLDEYSMTVPFTKGRETMEDPPGHSSTPKRGSRDIQT</sequence>
<organism evidence="2 3">
    <name type="scientific">Caerostris darwini</name>
    <dbReference type="NCBI Taxonomy" id="1538125"/>
    <lineage>
        <taxon>Eukaryota</taxon>
        <taxon>Metazoa</taxon>
        <taxon>Ecdysozoa</taxon>
        <taxon>Arthropoda</taxon>
        <taxon>Chelicerata</taxon>
        <taxon>Arachnida</taxon>
        <taxon>Araneae</taxon>
        <taxon>Araneomorphae</taxon>
        <taxon>Entelegynae</taxon>
        <taxon>Araneoidea</taxon>
        <taxon>Araneidae</taxon>
        <taxon>Caerostris</taxon>
    </lineage>
</organism>
<evidence type="ECO:0000256" key="1">
    <source>
        <dbReference type="SAM" id="MobiDB-lite"/>
    </source>
</evidence>
<feature type="compositionally biased region" description="Basic and acidic residues" evidence="1">
    <location>
        <begin position="91"/>
        <end position="100"/>
    </location>
</feature>
<dbReference type="AlphaFoldDB" id="A0AAV4SMU6"/>
<evidence type="ECO:0000313" key="2">
    <source>
        <dbReference type="EMBL" id="GIY34299.1"/>
    </source>
</evidence>
<protein>
    <submittedName>
        <fullName evidence="2">Uncharacterized protein</fullName>
    </submittedName>
</protein>
<evidence type="ECO:0000313" key="3">
    <source>
        <dbReference type="Proteomes" id="UP001054837"/>
    </source>
</evidence>
<name>A0AAV4SMU6_9ARAC</name>
<keyword evidence="3" id="KW-1185">Reference proteome</keyword>
<dbReference type="Proteomes" id="UP001054837">
    <property type="component" value="Unassembled WGS sequence"/>
</dbReference>
<accession>A0AAV4SMU6</accession>
<proteinExistence type="predicted"/>
<dbReference type="EMBL" id="BPLQ01008052">
    <property type="protein sequence ID" value="GIY34299.1"/>
    <property type="molecule type" value="Genomic_DNA"/>
</dbReference>